<keyword evidence="9" id="KW-0479">Metal-binding</keyword>
<feature type="binding site" evidence="9">
    <location>
        <position position="99"/>
    </location>
    <ligand>
        <name>Mg(2+)</name>
        <dbReference type="ChEBI" id="CHEBI:18420"/>
        <label>1</label>
    </ligand>
</feature>
<dbReference type="InterPro" id="IPR000312">
    <property type="entry name" value="Glycosyl_Trfase_fam3"/>
</dbReference>
<dbReference type="OrthoDB" id="9806430at2"/>
<feature type="binding site" evidence="9">
    <location>
        <begin position="90"/>
        <end position="91"/>
    </location>
    <ligand>
        <name>5-phospho-alpha-D-ribose 1-diphosphate</name>
        <dbReference type="ChEBI" id="CHEBI:58017"/>
    </ligand>
</feature>
<comment type="caution">
    <text evidence="9">Lacks conserved residue(s) required for the propagation of feature annotation.</text>
</comment>
<evidence type="ECO:0000256" key="2">
    <source>
        <dbReference type="ARBA" id="ARBA00022605"/>
    </source>
</evidence>
<dbReference type="SUPFAM" id="SSF52418">
    <property type="entry name" value="Nucleoside phosphorylase/phosphoribosyltransferase catalytic domain"/>
    <property type="match status" value="1"/>
</dbReference>
<comment type="similarity">
    <text evidence="8">In the C-terminal section; belongs to the anthranilate phosphoribosyltransferase family.</text>
</comment>
<keyword evidence="3 9" id="KW-0328">Glycosyltransferase</keyword>
<accession>A0A2S2CKP7</accession>
<keyword evidence="2 9" id="KW-0028">Amino-acid biosynthesis</keyword>
<dbReference type="EC" id="2.4.2.18" evidence="9"/>
<dbReference type="PANTHER" id="PTHR43285">
    <property type="entry name" value="ANTHRANILATE PHOSPHORIBOSYLTRANSFERASE"/>
    <property type="match status" value="1"/>
</dbReference>
<evidence type="ECO:0000259" key="10">
    <source>
        <dbReference type="Pfam" id="PF00591"/>
    </source>
</evidence>
<feature type="binding site" evidence="9">
    <location>
        <begin position="115"/>
        <end position="123"/>
    </location>
    <ligand>
        <name>5-phospho-alpha-D-ribose 1-diphosphate</name>
        <dbReference type="ChEBI" id="CHEBI:58017"/>
    </ligand>
</feature>
<keyword evidence="9" id="KW-0460">Magnesium</keyword>
<gene>
    <name evidence="9 12" type="primary">trpD</name>
    <name evidence="12" type="ORF">DEW08_01830</name>
</gene>
<evidence type="ECO:0000256" key="9">
    <source>
        <dbReference type="HAMAP-Rule" id="MF_00211"/>
    </source>
</evidence>
<comment type="function">
    <text evidence="9">Catalyzes the transfer of the phosphoribosyl group of 5-phosphorylribose-1-pyrophosphate (PRPP) to anthranilate to yield N-(5'-phosphoribosyl)-anthranilate (PRA).</text>
</comment>
<dbReference type="GO" id="GO:0000162">
    <property type="term" value="P:L-tryptophan biosynthetic process"/>
    <property type="evidence" value="ECO:0007669"/>
    <property type="project" value="UniProtKB-UniRule"/>
</dbReference>
<organism evidence="12 13">
    <name type="scientific">Azospirillum thermophilum</name>
    <dbReference type="NCBI Taxonomy" id="2202148"/>
    <lineage>
        <taxon>Bacteria</taxon>
        <taxon>Pseudomonadati</taxon>
        <taxon>Pseudomonadota</taxon>
        <taxon>Alphaproteobacteria</taxon>
        <taxon>Rhodospirillales</taxon>
        <taxon>Azospirillaceae</taxon>
        <taxon>Azospirillum</taxon>
    </lineage>
</organism>
<evidence type="ECO:0000256" key="1">
    <source>
        <dbReference type="ARBA" id="ARBA00004907"/>
    </source>
</evidence>
<keyword evidence="6 9" id="KW-0057">Aromatic amino acid biosynthesis</keyword>
<keyword evidence="13" id="KW-1185">Reference proteome</keyword>
<reference evidence="13" key="1">
    <citation type="submission" date="2018-05" db="EMBL/GenBank/DDBJ databases">
        <title>Azospirillum thermophila sp. nov., a novel isolated from hot spring.</title>
        <authorList>
            <person name="Zhao Z."/>
        </authorList>
    </citation>
    <scope>NUCLEOTIDE SEQUENCE [LARGE SCALE GENOMIC DNA]</scope>
    <source>
        <strain evidence="13">CFH 70021</strain>
    </source>
</reference>
<evidence type="ECO:0000313" key="13">
    <source>
        <dbReference type="Proteomes" id="UP000245629"/>
    </source>
</evidence>
<dbReference type="PANTHER" id="PTHR43285:SF2">
    <property type="entry name" value="ANTHRANILATE PHOSPHORIBOSYLTRANSFERASE"/>
    <property type="match status" value="1"/>
</dbReference>
<comment type="similarity">
    <text evidence="9">Belongs to the anthranilate phosphoribosyltransferase family.</text>
</comment>
<comment type="subunit">
    <text evidence="9">Homodimer.</text>
</comment>
<evidence type="ECO:0000256" key="7">
    <source>
        <dbReference type="ARBA" id="ARBA00052328"/>
    </source>
</evidence>
<dbReference type="InterPro" id="IPR017459">
    <property type="entry name" value="Glycosyl_Trfase_fam3_N_dom"/>
</dbReference>
<comment type="pathway">
    <text evidence="1 9">Amino-acid biosynthesis; L-tryptophan biosynthesis; L-tryptophan from chorismate: step 2/5.</text>
</comment>
<sequence length="347" mass="35912">MSGTGDITDMKSLIAKVATGATLSEEEAGLAFDIIMSGNATPSQMGGFLMALRVRGETVDEITGAARVMRAKAIPVDAPDGTIDTCGTGGDGVGTYNISTAAALVLAACGLPVAKHGNRAMSSKSGAADVLGALGVNLDCDMALIRKALWEANIGFLMAPRHHLAMRNVGPTRVELGTRTIFNLMGPLSNPATARRQLLGVFARQWVEPLAHVLKRLGSEAAWIVHGSDGLDEITTTGPTTVAQLRDGEVTVFEVTPEEAGLPRASIEDLKGGDAQVNAEAIHALFDGVRSPYRDIVLLNAAAALLVAGRVQTLKDGVAQAAQAIDSGGARMTLQRLVAITNQGAAA</sequence>
<feature type="binding site" evidence="9">
    <location>
        <position position="173"/>
    </location>
    <ligand>
        <name>anthranilate</name>
        <dbReference type="ChEBI" id="CHEBI:16567"/>
        <label>2</label>
    </ligand>
</feature>
<dbReference type="GO" id="GO:0000287">
    <property type="term" value="F:magnesium ion binding"/>
    <property type="evidence" value="ECO:0007669"/>
    <property type="project" value="UniProtKB-UniRule"/>
</dbReference>
<comment type="cofactor">
    <cofactor evidence="9">
        <name>Mg(2+)</name>
        <dbReference type="ChEBI" id="CHEBI:18420"/>
    </cofactor>
    <text evidence="9">Binds 2 magnesium ions per monomer.</text>
</comment>
<dbReference type="GO" id="GO:0005829">
    <property type="term" value="C:cytosol"/>
    <property type="evidence" value="ECO:0007669"/>
    <property type="project" value="TreeGrafter"/>
</dbReference>
<feature type="binding site" evidence="9">
    <location>
        <position position="232"/>
    </location>
    <ligand>
        <name>Mg(2+)</name>
        <dbReference type="ChEBI" id="CHEBI:18420"/>
        <label>2</label>
    </ligand>
</feature>
<evidence type="ECO:0000256" key="5">
    <source>
        <dbReference type="ARBA" id="ARBA00022822"/>
    </source>
</evidence>
<dbReference type="UniPathway" id="UPA00035">
    <property type="reaction ID" value="UER00041"/>
</dbReference>
<dbReference type="GO" id="GO:0004048">
    <property type="term" value="F:anthranilate phosphoribosyltransferase activity"/>
    <property type="evidence" value="ECO:0007669"/>
    <property type="project" value="UniProtKB-UniRule"/>
</dbReference>
<keyword evidence="5 9" id="KW-0822">Tryptophan biosynthesis</keyword>
<dbReference type="InterPro" id="IPR035902">
    <property type="entry name" value="Nuc_phospho_transferase"/>
</dbReference>
<keyword evidence="4 9" id="KW-0808">Transferase</keyword>
<feature type="binding site" evidence="9">
    <location>
        <position position="233"/>
    </location>
    <ligand>
        <name>Mg(2+)</name>
        <dbReference type="ChEBI" id="CHEBI:18420"/>
        <label>2</label>
    </ligand>
</feature>
<dbReference type="KEGG" id="azz:DEW08_01830"/>
<evidence type="ECO:0000256" key="3">
    <source>
        <dbReference type="ARBA" id="ARBA00022676"/>
    </source>
</evidence>
<name>A0A2S2CKP7_9PROT</name>
<feature type="binding site" evidence="9">
    <location>
        <position position="233"/>
    </location>
    <ligand>
        <name>Mg(2+)</name>
        <dbReference type="ChEBI" id="CHEBI:18420"/>
        <label>1</label>
    </ligand>
</feature>
<evidence type="ECO:0000256" key="8">
    <source>
        <dbReference type="ARBA" id="ARBA00061188"/>
    </source>
</evidence>
<feature type="binding site" evidence="9">
    <location>
        <begin position="97"/>
        <end position="100"/>
    </location>
    <ligand>
        <name>5-phospho-alpha-D-ribose 1-diphosphate</name>
        <dbReference type="ChEBI" id="CHEBI:58017"/>
    </ligand>
</feature>
<dbReference type="InterPro" id="IPR036320">
    <property type="entry name" value="Glycosyl_Trfase_fam3_N_dom_sf"/>
</dbReference>
<feature type="binding site" evidence="9">
    <location>
        <position position="87"/>
    </location>
    <ligand>
        <name>anthranilate</name>
        <dbReference type="ChEBI" id="CHEBI:16567"/>
        <label>1</label>
    </ligand>
</feature>
<protein>
    <recommendedName>
        <fullName evidence="9">Anthranilate phosphoribosyltransferase</fullName>
        <ecNumber evidence="9">2.4.2.18</ecNumber>
    </recommendedName>
</protein>
<dbReference type="Pfam" id="PF02885">
    <property type="entry name" value="Glycos_trans_3N"/>
    <property type="match status" value="1"/>
</dbReference>
<dbReference type="InterPro" id="IPR005940">
    <property type="entry name" value="Anthranilate_Pribosyl_Tfrase"/>
</dbReference>
<dbReference type="Gene3D" id="3.40.1030.10">
    <property type="entry name" value="Nucleoside phosphorylase/phosphoribosyltransferase catalytic domain"/>
    <property type="match status" value="1"/>
</dbReference>
<feature type="domain" description="Glycosyl transferase family 3 N-terminal" evidence="11">
    <location>
        <begin position="11"/>
        <end position="73"/>
    </location>
</feature>
<evidence type="ECO:0000256" key="6">
    <source>
        <dbReference type="ARBA" id="ARBA00023141"/>
    </source>
</evidence>
<proteinExistence type="inferred from homology"/>
<dbReference type="HAMAP" id="MF_00211">
    <property type="entry name" value="TrpD"/>
    <property type="match status" value="1"/>
</dbReference>
<dbReference type="NCBIfam" id="TIGR01245">
    <property type="entry name" value="trpD"/>
    <property type="match status" value="1"/>
</dbReference>
<dbReference type="RefSeq" id="WP_109323993.1">
    <property type="nucleotide sequence ID" value="NZ_CP029352.1"/>
</dbReference>
<dbReference type="EMBL" id="CP029352">
    <property type="protein sequence ID" value="AWK85088.1"/>
    <property type="molecule type" value="Genomic_DNA"/>
</dbReference>
<feature type="binding site" evidence="9">
    <location>
        <position position="87"/>
    </location>
    <ligand>
        <name>5-phospho-alpha-D-ribose 1-diphosphate</name>
        <dbReference type="ChEBI" id="CHEBI:58017"/>
    </ligand>
</feature>
<evidence type="ECO:0000259" key="11">
    <source>
        <dbReference type="Pfam" id="PF02885"/>
    </source>
</evidence>
<dbReference type="FunFam" id="3.40.1030.10:FF:000002">
    <property type="entry name" value="Anthranilate phosphoribosyltransferase"/>
    <property type="match status" value="1"/>
</dbReference>
<feature type="binding site" evidence="9">
    <location>
        <position position="127"/>
    </location>
    <ligand>
        <name>5-phospho-alpha-D-ribose 1-diphosphate</name>
        <dbReference type="ChEBI" id="CHEBI:58017"/>
    </ligand>
</feature>
<evidence type="ECO:0000313" key="12">
    <source>
        <dbReference type="EMBL" id="AWK85088.1"/>
    </source>
</evidence>
<comment type="catalytic activity">
    <reaction evidence="7 9">
        <text>N-(5-phospho-beta-D-ribosyl)anthranilate + diphosphate = 5-phospho-alpha-D-ribose 1-diphosphate + anthranilate</text>
        <dbReference type="Rhea" id="RHEA:11768"/>
        <dbReference type="ChEBI" id="CHEBI:16567"/>
        <dbReference type="ChEBI" id="CHEBI:18277"/>
        <dbReference type="ChEBI" id="CHEBI:33019"/>
        <dbReference type="ChEBI" id="CHEBI:58017"/>
        <dbReference type="EC" id="2.4.2.18"/>
    </reaction>
</comment>
<feature type="domain" description="Glycosyl transferase family 3" evidence="10">
    <location>
        <begin position="82"/>
        <end position="330"/>
    </location>
</feature>
<dbReference type="SUPFAM" id="SSF47648">
    <property type="entry name" value="Nucleoside phosphorylase/phosphoribosyltransferase N-terminal domain"/>
    <property type="match status" value="1"/>
</dbReference>
<feature type="binding site" evidence="9">
    <location>
        <position position="95"/>
    </location>
    <ligand>
        <name>5-phospho-alpha-D-ribose 1-diphosphate</name>
        <dbReference type="ChEBI" id="CHEBI:58017"/>
    </ligand>
</feature>
<dbReference type="AlphaFoldDB" id="A0A2S2CKP7"/>
<dbReference type="Gene3D" id="1.20.970.10">
    <property type="entry name" value="Transferase, Pyrimidine Nucleoside Phosphorylase, Chain C"/>
    <property type="match status" value="1"/>
</dbReference>
<feature type="binding site" evidence="9">
    <location>
        <position position="118"/>
    </location>
    <ligand>
        <name>anthranilate</name>
        <dbReference type="ChEBI" id="CHEBI:16567"/>
        <label>1</label>
    </ligand>
</feature>
<dbReference type="Proteomes" id="UP000245629">
    <property type="component" value="Chromosome 1"/>
</dbReference>
<evidence type="ECO:0000256" key="4">
    <source>
        <dbReference type="ARBA" id="ARBA00022679"/>
    </source>
</evidence>
<dbReference type="Pfam" id="PF00591">
    <property type="entry name" value="Glycos_transf_3"/>
    <property type="match status" value="1"/>
</dbReference>